<dbReference type="InterPro" id="IPR036890">
    <property type="entry name" value="HATPase_C_sf"/>
</dbReference>
<keyword evidence="4" id="KW-1185">Reference proteome</keyword>
<organism evidence="3 4">
    <name type="scientific">Sinisalibacter aestuarii</name>
    <dbReference type="NCBI Taxonomy" id="2949426"/>
    <lineage>
        <taxon>Bacteria</taxon>
        <taxon>Pseudomonadati</taxon>
        <taxon>Pseudomonadota</taxon>
        <taxon>Alphaproteobacteria</taxon>
        <taxon>Rhodobacterales</taxon>
        <taxon>Roseobacteraceae</taxon>
        <taxon>Sinisalibacter</taxon>
    </lineage>
</organism>
<dbReference type="PANTHER" id="PTHR35526:SF3">
    <property type="entry name" value="ANTI-SIGMA-F FACTOR RSBW"/>
    <property type="match status" value="1"/>
</dbReference>
<dbReference type="Proteomes" id="UP001144205">
    <property type="component" value="Unassembled WGS sequence"/>
</dbReference>
<dbReference type="SUPFAM" id="SSF55874">
    <property type="entry name" value="ATPase domain of HSP90 chaperone/DNA topoisomerase II/histidine kinase"/>
    <property type="match status" value="1"/>
</dbReference>
<evidence type="ECO:0000256" key="1">
    <source>
        <dbReference type="ARBA" id="ARBA00022527"/>
    </source>
</evidence>
<reference evidence="3" key="1">
    <citation type="journal article" date="2023" name="Int. J. Syst. Evol. Microbiol.">
        <title>Sinisalibacter aestuarii sp. nov., isolated from estuarine sediment of the Arakawa River.</title>
        <authorList>
            <person name="Arafat S.T."/>
            <person name="Hirano S."/>
            <person name="Sato A."/>
            <person name="Takeuchi K."/>
            <person name="Yasuda T."/>
            <person name="Terahara T."/>
            <person name="Hamada M."/>
            <person name="Kobayashi T."/>
        </authorList>
    </citation>
    <scope>NUCLEOTIDE SEQUENCE</scope>
    <source>
        <strain evidence="3">B-399</strain>
    </source>
</reference>
<proteinExistence type="predicted"/>
<evidence type="ECO:0000313" key="4">
    <source>
        <dbReference type="Proteomes" id="UP001144205"/>
    </source>
</evidence>
<gene>
    <name evidence="3" type="ORF">STA1M1_05190</name>
</gene>
<dbReference type="Pfam" id="PF13581">
    <property type="entry name" value="HATPase_c_2"/>
    <property type="match status" value="1"/>
</dbReference>
<protein>
    <recommendedName>
        <fullName evidence="2">Histidine kinase/HSP90-like ATPase domain-containing protein</fullName>
    </recommendedName>
</protein>
<dbReference type="EMBL" id="BROH01000001">
    <property type="protein sequence ID" value="GKY86650.1"/>
    <property type="molecule type" value="Genomic_DNA"/>
</dbReference>
<name>A0ABQ5LQG9_9RHOB</name>
<accession>A0ABQ5LQG9</accession>
<keyword evidence="1" id="KW-0808">Transferase</keyword>
<evidence type="ECO:0000259" key="2">
    <source>
        <dbReference type="Pfam" id="PF13581"/>
    </source>
</evidence>
<keyword evidence="1" id="KW-0418">Kinase</keyword>
<keyword evidence="1" id="KW-0723">Serine/threonine-protein kinase</keyword>
<dbReference type="InterPro" id="IPR003594">
    <property type="entry name" value="HATPase_dom"/>
</dbReference>
<dbReference type="CDD" id="cd16936">
    <property type="entry name" value="HATPase_RsbW-like"/>
    <property type="match status" value="1"/>
</dbReference>
<dbReference type="Gene3D" id="3.30.565.10">
    <property type="entry name" value="Histidine kinase-like ATPase, C-terminal domain"/>
    <property type="match status" value="1"/>
</dbReference>
<sequence>MGIAPQACGNAEIVLAEVLNNVVEHAYADHGRGVIEIEIERRRDVLDVHVRDDGRPMPRGEIPLGRPHDLDVPPHALPEGGFGWLLVRELTETLEYHRSANRNELHFCLALTATNRIN</sequence>
<dbReference type="PANTHER" id="PTHR35526">
    <property type="entry name" value="ANTI-SIGMA-F FACTOR RSBW-RELATED"/>
    <property type="match status" value="1"/>
</dbReference>
<evidence type="ECO:0000313" key="3">
    <source>
        <dbReference type="EMBL" id="GKY86650.1"/>
    </source>
</evidence>
<dbReference type="InterPro" id="IPR050267">
    <property type="entry name" value="Anti-sigma-factor_SerPK"/>
</dbReference>
<feature type="domain" description="Histidine kinase/HSP90-like ATPase" evidence="2">
    <location>
        <begin position="3"/>
        <end position="107"/>
    </location>
</feature>
<comment type="caution">
    <text evidence="3">The sequence shown here is derived from an EMBL/GenBank/DDBJ whole genome shotgun (WGS) entry which is preliminary data.</text>
</comment>